<evidence type="ECO:0000313" key="2">
    <source>
        <dbReference type="Proteomes" id="UP001396334"/>
    </source>
</evidence>
<keyword evidence="2" id="KW-1185">Reference proteome</keyword>
<proteinExistence type="predicted"/>
<comment type="caution">
    <text evidence="1">The sequence shown here is derived from an EMBL/GenBank/DDBJ whole genome shotgun (WGS) entry which is preliminary data.</text>
</comment>
<evidence type="ECO:0000313" key="1">
    <source>
        <dbReference type="EMBL" id="KAK8994293.1"/>
    </source>
</evidence>
<gene>
    <name evidence="1" type="ORF">V6N11_045389</name>
</gene>
<reference evidence="1 2" key="1">
    <citation type="journal article" date="2024" name="G3 (Bethesda)">
        <title>Genome assembly of Hibiscus sabdariffa L. provides insights into metabolisms of medicinal natural products.</title>
        <authorList>
            <person name="Kim T."/>
        </authorList>
    </citation>
    <scope>NUCLEOTIDE SEQUENCE [LARGE SCALE GENOMIC DNA]</scope>
    <source>
        <strain evidence="1">TK-2024</strain>
        <tissue evidence="1">Old leaves</tissue>
    </source>
</reference>
<accession>A0ABR2Q0Y2</accession>
<name>A0ABR2Q0Y2_9ROSI</name>
<sequence length="195" mass="22517">MKEKIEGERKCETWSRYLRSSFSTCLSVKSHLTYRDKHTSEDYLTEEGLKFILIDWLEGEDRVMVVNLMSMMILRAEVIMVMGLWGGEGGDNGVVICRMDITNEQYDASKNGDLSCMALATEGMDNVEIHDGFCLKNGCNDVFCCPPKRISRWKRRKSLSQKNLNIYIHPLAERVFPWRSVILKTDAQHLRELSI</sequence>
<dbReference type="Proteomes" id="UP001396334">
    <property type="component" value="Unassembled WGS sequence"/>
</dbReference>
<dbReference type="EMBL" id="JBBPBN010000047">
    <property type="protein sequence ID" value="KAK8994293.1"/>
    <property type="molecule type" value="Genomic_DNA"/>
</dbReference>
<organism evidence="1 2">
    <name type="scientific">Hibiscus sabdariffa</name>
    <name type="common">roselle</name>
    <dbReference type="NCBI Taxonomy" id="183260"/>
    <lineage>
        <taxon>Eukaryota</taxon>
        <taxon>Viridiplantae</taxon>
        <taxon>Streptophyta</taxon>
        <taxon>Embryophyta</taxon>
        <taxon>Tracheophyta</taxon>
        <taxon>Spermatophyta</taxon>
        <taxon>Magnoliopsida</taxon>
        <taxon>eudicotyledons</taxon>
        <taxon>Gunneridae</taxon>
        <taxon>Pentapetalae</taxon>
        <taxon>rosids</taxon>
        <taxon>malvids</taxon>
        <taxon>Malvales</taxon>
        <taxon>Malvaceae</taxon>
        <taxon>Malvoideae</taxon>
        <taxon>Hibiscus</taxon>
    </lineage>
</organism>
<protein>
    <submittedName>
        <fullName evidence="1">Uncharacterized protein</fullName>
    </submittedName>
</protein>